<evidence type="ECO:0000256" key="1">
    <source>
        <dbReference type="ARBA" id="ARBA00004448"/>
    </source>
</evidence>
<evidence type="ECO:0000313" key="12">
    <source>
        <dbReference type="EMBL" id="CAG9317847.1"/>
    </source>
</evidence>
<feature type="transmembrane region" description="Helical" evidence="11">
    <location>
        <begin position="15"/>
        <end position="36"/>
    </location>
</feature>
<dbReference type="Proteomes" id="UP001162131">
    <property type="component" value="Unassembled WGS sequence"/>
</dbReference>
<dbReference type="GO" id="GO:0005744">
    <property type="term" value="C:TIM23 mitochondrial import inner membrane translocase complex"/>
    <property type="evidence" value="ECO:0007669"/>
    <property type="project" value="TreeGrafter"/>
</dbReference>
<keyword evidence="6" id="KW-0653">Protein transport</keyword>
<comment type="similarity">
    <text evidence="2">Belongs to the Tim17/Tim22/Tim23 family.</text>
</comment>
<dbReference type="GO" id="GO:0030150">
    <property type="term" value="P:protein import into mitochondrial matrix"/>
    <property type="evidence" value="ECO:0007669"/>
    <property type="project" value="TreeGrafter"/>
</dbReference>
<evidence type="ECO:0000256" key="7">
    <source>
        <dbReference type="ARBA" id="ARBA00022989"/>
    </source>
</evidence>
<name>A0AAU9J1N6_9CILI</name>
<evidence type="ECO:0000256" key="6">
    <source>
        <dbReference type="ARBA" id="ARBA00022927"/>
    </source>
</evidence>
<dbReference type="PANTHER" id="PTHR10485">
    <property type="entry name" value="MITOCHONDRIAL IMPORT INNER MEMBRANE TRANSLOCASE SUBUNIT TIM-17"/>
    <property type="match status" value="1"/>
</dbReference>
<evidence type="ECO:0000313" key="13">
    <source>
        <dbReference type="Proteomes" id="UP001162131"/>
    </source>
</evidence>
<dbReference type="AlphaFoldDB" id="A0AAU9J1N6"/>
<dbReference type="GO" id="GO:0008320">
    <property type="term" value="F:protein transmembrane transporter activity"/>
    <property type="evidence" value="ECO:0007669"/>
    <property type="project" value="TreeGrafter"/>
</dbReference>
<dbReference type="EMBL" id="CAJZBQ010000018">
    <property type="protein sequence ID" value="CAG9317847.1"/>
    <property type="molecule type" value="Genomic_DNA"/>
</dbReference>
<sequence>MAQKEPCPDRFFDDLGGAFAMGGVGGALFYFLKGFVNSPSRERFKGAITAVKLRAPVLGGSFAAWGGIFSTCDCFLLWYRQQDSPFNAIVSGLVTGGALALRSGFQIAWRNAVAGGLILAIIEGVNTGYTSLMIRQQMLMINEMTKLQEEKRKRIMQGLPDFTPEEINERYEASQKKASFFGRALK</sequence>
<feature type="transmembrane region" description="Helical" evidence="11">
    <location>
        <begin position="57"/>
        <end position="79"/>
    </location>
</feature>
<evidence type="ECO:0000256" key="8">
    <source>
        <dbReference type="ARBA" id="ARBA00023010"/>
    </source>
</evidence>
<evidence type="ECO:0000256" key="3">
    <source>
        <dbReference type="ARBA" id="ARBA00022448"/>
    </source>
</evidence>
<reference evidence="12" key="1">
    <citation type="submission" date="2021-09" db="EMBL/GenBank/DDBJ databases">
        <authorList>
            <consortium name="AG Swart"/>
            <person name="Singh M."/>
            <person name="Singh A."/>
            <person name="Seah K."/>
            <person name="Emmerich C."/>
        </authorList>
    </citation>
    <scope>NUCLEOTIDE SEQUENCE</scope>
    <source>
        <strain evidence="12">ATCC30299</strain>
    </source>
</reference>
<evidence type="ECO:0000256" key="10">
    <source>
        <dbReference type="ARBA" id="ARBA00023136"/>
    </source>
</evidence>
<evidence type="ECO:0000256" key="5">
    <source>
        <dbReference type="ARBA" id="ARBA00022792"/>
    </source>
</evidence>
<evidence type="ECO:0000256" key="4">
    <source>
        <dbReference type="ARBA" id="ARBA00022692"/>
    </source>
</evidence>
<keyword evidence="3" id="KW-0813">Transport</keyword>
<comment type="caution">
    <text evidence="12">The sequence shown here is derived from an EMBL/GenBank/DDBJ whole genome shotgun (WGS) entry which is preliminary data.</text>
</comment>
<dbReference type="PANTHER" id="PTHR10485:SF0">
    <property type="entry name" value="AT05822P-RELATED"/>
    <property type="match status" value="1"/>
</dbReference>
<keyword evidence="7 11" id="KW-1133">Transmembrane helix</keyword>
<keyword evidence="9" id="KW-0496">Mitochondrion</keyword>
<evidence type="ECO:0000256" key="2">
    <source>
        <dbReference type="ARBA" id="ARBA00008444"/>
    </source>
</evidence>
<keyword evidence="5" id="KW-0999">Mitochondrion inner membrane</keyword>
<gene>
    <name evidence="12" type="ORF">BSTOLATCC_MIC19087</name>
</gene>
<evidence type="ECO:0000256" key="11">
    <source>
        <dbReference type="SAM" id="Phobius"/>
    </source>
</evidence>
<keyword evidence="10 11" id="KW-0472">Membrane</keyword>
<proteinExistence type="inferred from homology"/>
<evidence type="ECO:0000256" key="9">
    <source>
        <dbReference type="ARBA" id="ARBA00023128"/>
    </source>
</evidence>
<keyword evidence="13" id="KW-1185">Reference proteome</keyword>
<dbReference type="Pfam" id="PF02466">
    <property type="entry name" value="Tim17"/>
    <property type="match status" value="1"/>
</dbReference>
<comment type="subcellular location">
    <subcellularLocation>
        <location evidence="1">Mitochondrion inner membrane</location>
        <topology evidence="1">Multi-pass membrane protein</topology>
    </subcellularLocation>
</comment>
<protein>
    <submittedName>
        <fullName evidence="12">Uncharacterized protein</fullName>
    </submittedName>
</protein>
<keyword evidence="4 11" id="KW-0812">Transmembrane</keyword>
<keyword evidence="8" id="KW-0811">Translocation</keyword>
<accession>A0AAU9J1N6</accession>
<organism evidence="12 13">
    <name type="scientific">Blepharisma stoltei</name>
    <dbReference type="NCBI Taxonomy" id="1481888"/>
    <lineage>
        <taxon>Eukaryota</taxon>
        <taxon>Sar</taxon>
        <taxon>Alveolata</taxon>
        <taxon>Ciliophora</taxon>
        <taxon>Postciliodesmatophora</taxon>
        <taxon>Heterotrichea</taxon>
        <taxon>Heterotrichida</taxon>
        <taxon>Blepharismidae</taxon>
        <taxon>Blepharisma</taxon>
    </lineage>
</organism>